<organism evidence="3 4">
    <name type="scientific">Hoylesella loescheii DSM 19665 = JCM 12249 = ATCC 15930</name>
    <dbReference type="NCBI Taxonomy" id="1122985"/>
    <lineage>
        <taxon>Bacteria</taxon>
        <taxon>Pseudomonadati</taxon>
        <taxon>Bacteroidota</taxon>
        <taxon>Bacteroidia</taxon>
        <taxon>Bacteroidales</taxon>
        <taxon>Prevotellaceae</taxon>
        <taxon>Hoylesella</taxon>
    </lineage>
</organism>
<dbReference type="HOGENOM" id="CLU_2480745_0_0_10"/>
<protein>
    <submittedName>
        <fullName evidence="3">Uncharacterized protein</fullName>
    </submittedName>
</protein>
<name>A0A069QFP1_HOYLO</name>
<proteinExistence type="predicted"/>
<evidence type="ECO:0000256" key="2">
    <source>
        <dbReference type="SAM" id="Phobius"/>
    </source>
</evidence>
<reference evidence="3 4" key="1">
    <citation type="submission" date="2013-08" db="EMBL/GenBank/DDBJ databases">
        <authorList>
            <person name="Weinstock G."/>
            <person name="Sodergren E."/>
            <person name="Wylie T."/>
            <person name="Fulton L."/>
            <person name="Fulton R."/>
            <person name="Fronick C."/>
            <person name="O'Laughlin M."/>
            <person name="Godfrey J."/>
            <person name="Miner T."/>
            <person name="Herter B."/>
            <person name="Appelbaum E."/>
            <person name="Cordes M."/>
            <person name="Lek S."/>
            <person name="Wollam A."/>
            <person name="Pepin K.H."/>
            <person name="Palsikar V.B."/>
            <person name="Mitreva M."/>
            <person name="Wilson R.K."/>
        </authorList>
    </citation>
    <scope>NUCLEOTIDE SEQUENCE [LARGE SCALE GENOMIC DNA]</scope>
    <source>
        <strain evidence="3 4">ATCC 15930</strain>
    </source>
</reference>
<evidence type="ECO:0000256" key="1">
    <source>
        <dbReference type="SAM" id="MobiDB-lite"/>
    </source>
</evidence>
<keyword evidence="4" id="KW-1185">Reference proteome</keyword>
<keyword evidence="2" id="KW-1133">Transmembrane helix</keyword>
<keyword evidence="2" id="KW-0472">Membrane</keyword>
<dbReference type="EMBL" id="JNGW01000105">
    <property type="protein sequence ID" value="KDR51512.1"/>
    <property type="molecule type" value="Genomic_DNA"/>
</dbReference>
<feature type="region of interest" description="Disordered" evidence="1">
    <location>
        <begin position="65"/>
        <end position="87"/>
    </location>
</feature>
<dbReference type="Proteomes" id="UP000027442">
    <property type="component" value="Unassembled WGS sequence"/>
</dbReference>
<evidence type="ECO:0000313" key="4">
    <source>
        <dbReference type="Proteomes" id="UP000027442"/>
    </source>
</evidence>
<gene>
    <name evidence="3" type="ORF">HMPREF1991_02434</name>
</gene>
<dbReference type="AlphaFoldDB" id="A0A069QFP1"/>
<sequence>MYRHGLLKTQLLDGAAYWLAHAQFFKCLQFLLLLIWFLGGVTHRKKETRQTAYLLVNTTHEGYAAKADAGHGKPKSAPQEVIHKMKP</sequence>
<comment type="caution">
    <text evidence="3">The sequence shown here is derived from an EMBL/GenBank/DDBJ whole genome shotgun (WGS) entry which is preliminary data.</text>
</comment>
<keyword evidence="2" id="KW-0812">Transmembrane</keyword>
<accession>A0A069QFP1</accession>
<evidence type="ECO:0000313" key="3">
    <source>
        <dbReference type="EMBL" id="KDR51512.1"/>
    </source>
</evidence>
<feature type="transmembrane region" description="Helical" evidence="2">
    <location>
        <begin position="15"/>
        <end position="39"/>
    </location>
</feature>